<evidence type="ECO:0000313" key="6">
    <source>
        <dbReference type="Proteomes" id="UP001302652"/>
    </source>
</evidence>
<keyword evidence="6" id="KW-1185">Reference proteome</keyword>
<evidence type="ECO:0000256" key="1">
    <source>
        <dbReference type="ARBA" id="ARBA00010923"/>
    </source>
</evidence>
<evidence type="ECO:0000256" key="3">
    <source>
        <dbReference type="ARBA" id="ARBA00023125"/>
    </source>
</evidence>
<dbReference type="InterPro" id="IPR000055">
    <property type="entry name" value="Restrct_endonuc_typeI_TRD"/>
</dbReference>
<dbReference type="InterPro" id="IPR044946">
    <property type="entry name" value="Restrct_endonuc_typeI_TRD_sf"/>
</dbReference>
<dbReference type="EC" id="3.1.21.-" evidence="5"/>
<keyword evidence="5" id="KW-0540">Nuclease</keyword>
<protein>
    <submittedName>
        <fullName evidence="5">Restriction endonuclease subunit S</fullName>
        <ecNumber evidence="5">3.1.21.-</ecNumber>
    </submittedName>
</protein>
<evidence type="ECO:0000313" key="5">
    <source>
        <dbReference type="EMBL" id="WOD16965.1"/>
    </source>
</evidence>
<accession>A0ABZ0EJ48</accession>
<reference evidence="5 6" key="1">
    <citation type="submission" date="2023-10" db="EMBL/GenBank/DDBJ databases">
        <title>Surface-active antibiotics is a multifunctional adaptation for post-fire microbes.</title>
        <authorList>
            <person name="Liu M.D."/>
            <person name="Du Y."/>
            <person name="Koupaei S.K."/>
            <person name="Kim N.R."/>
            <person name="Zhang W."/>
            <person name="Traxler M.F."/>
        </authorList>
    </citation>
    <scope>NUCLEOTIDE SEQUENCE [LARGE SCALE GENOMIC DNA]</scope>
    <source>
        <strain evidence="5 6">F3</strain>
    </source>
</reference>
<dbReference type="EMBL" id="CP136512">
    <property type="protein sequence ID" value="WOD16965.1"/>
    <property type="molecule type" value="Genomic_DNA"/>
</dbReference>
<keyword evidence="5" id="KW-0255">Endonuclease</keyword>
<dbReference type="SUPFAM" id="SSF116734">
    <property type="entry name" value="DNA methylase specificity domain"/>
    <property type="match status" value="1"/>
</dbReference>
<organism evidence="5 6">
    <name type="scientific">Paraburkholderia kirstenboschensis</name>
    <dbReference type="NCBI Taxonomy" id="1245436"/>
    <lineage>
        <taxon>Bacteria</taxon>
        <taxon>Pseudomonadati</taxon>
        <taxon>Pseudomonadota</taxon>
        <taxon>Betaproteobacteria</taxon>
        <taxon>Burkholderiales</taxon>
        <taxon>Burkholderiaceae</taxon>
        <taxon>Paraburkholderia</taxon>
    </lineage>
</organism>
<name>A0ABZ0EJ48_9BURK</name>
<evidence type="ECO:0000259" key="4">
    <source>
        <dbReference type="Pfam" id="PF01420"/>
    </source>
</evidence>
<dbReference type="GO" id="GO:0004519">
    <property type="term" value="F:endonuclease activity"/>
    <property type="evidence" value="ECO:0007669"/>
    <property type="project" value="UniProtKB-KW"/>
</dbReference>
<comment type="similarity">
    <text evidence="1">Belongs to the type-I restriction system S methylase family.</text>
</comment>
<keyword evidence="3" id="KW-0238">DNA-binding</keyword>
<keyword evidence="5" id="KW-0378">Hydrolase</keyword>
<proteinExistence type="inferred from homology"/>
<dbReference type="GO" id="GO:0016787">
    <property type="term" value="F:hydrolase activity"/>
    <property type="evidence" value="ECO:0007669"/>
    <property type="project" value="UniProtKB-KW"/>
</dbReference>
<dbReference type="Proteomes" id="UP001302652">
    <property type="component" value="Chromosome 2"/>
</dbReference>
<evidence type="ECO:0000256" key="2">
    <source>
        <dbReference type="ARBA" id="ARBA00022747"/>
    </source>
</evidence>
<sequence>MPRINELFTLDYGHSLELNRLEQSTAPGAVNFVGRAARNNGVTARVSPITGLVPAAAGTISVALGGQGGAGVAFLQPSSYYCGRDVMVLTPRNPMTEQEKLWWVMCITANRFRFGFGRQANRTLKDLALPDLIDRPEWADSTNVSKFEGASCPNLTETPPELAPKAWKAFRYDEVFEIKKGYYNKKPPTSTGSECVPFIGATEYNNGVTSHISRENLQKYSKDGSINPDEPIRRKLFPGGCITVSNNGSVGEAFYQPTEFTCTHDVNPLYLKEENVELSPALGLFLATVIRADKYRWGFGRKWRPIRMPASIISLPVTDAGEPDWAYMESYVKTLPYSSQLK</sequence>
<gene>
    <name evidence="5" type="ORF">RW095_13980</name>
</gene>
<dbReference type="Gene3D" id="3.90.220.20">
    <property type="entry name" value="DNA methylase specificity domains"/>
    <property type="match status" value="1"/>
</dbReference>
<dbReference type="RefSeq" id="WP_317019552.1">
    <property type="nucleotide sequence ID" value="NZ_CP136512.1"/>
</dbReference>
<keyword evidence="2" id="KW-0680">Restriction system</keyword>
<feature type="domain" description="Type I restriction modification DNA specificity" evidence="4">
    <location>
        <begin position="164"/>
        <end position="334"/>
    </location>
</feature>
<dbReference type="Pfam" id="PF01420">
    <property type="entry name" value="Methylase_S"/>
    <property type="match status" value="1"/>
</dbReference>